<dbReference type="Proteomes" id="UP000821866">
    <property type="component" value="Chromosome 8"/>
</dbReference>
<reference evidence="2" key="1">
    <citation type="journal article" date="2020" name="Cell">
        <title>Large-Scale Comparative Analyses of Tick Genomes Elucidate Their Genetic Diversity and Vector Capacities.</title>
        <authorList>
            <consortium name="Tick Genome and Microbiome Consortium (TIGMIC)"/>
            <person name="Jia N."/>
            <person name="Wang J."/>
            <person name="Shi W."/>
            <person name="Du L."/>
            <person name="Sun Y."/>
            <person name="Zhan W."/>
            <person name="Jiang J.F."/>
            <person name="Wang Q."/>
            <person name="Zhang B."/>
            <person name="Ji P."/>
            <person name="Bell-Sakyi L."/>
            <person name="Cui X.M."/>
            <person name="Yuan T.T."/>
            <person name="Jiang B.G."/>
            <person name="Yang W.F."/>
            <person name="Lam T.T."/>
            <person name="Chang Q.C."/>
            <person name="Ding S.J."/>
            <person name="Wang X.J."/>
            <person name="Zhu J.G."/>
            <person name="Ruan X.D."/>
            <person name="Zhao L."/>
            <person name="Wei J.T."/>
            <person name="Ye R.Z."/>
            <person name="Que T.C."/>
            <person name="Du C.H."/>
            <person name="Zhou Y.H."/>
            <person name="Cheng J.X."/>
            <person name="Dai P.F."/>
            <person name="Guo W.B."/>
            <person name="Han X.H."/>
            <person name="Huang E.J."/>
            <person name="Li L.F."/>
            <person name="Wei W."/>
            <person name="Gao Y.C."/>
            <person name="Liu J.Z."/>
            <person name="Shao H.Z."/>
            <person name="Wang X."/>
            <person name="Wang C.C."/>
            <person name="Yang T.C."/>
            <person name="Huo Q.B."/>
            <person name="Li W."/>
            <person name="Chen H.Y."/>
            <person name="Chen S.E."/>
            <person name="Zhou L.G."/>
            <person name="Ni X.B."/>
            <person name="Tian J.H."/>
            <person name="Sheng Y."/>
            <person name="Liu T."/>
            <person name="Pan Y.S."/>
            <person name="Xia L.Y."/>
            <person name="Li J."/>
            <person name="Zhao F."/>
            <person name="Cao W.C."/>
        </authorList>
    </citation>
    <scope>NUCLEOTIDE SEQUENCE</scope>
    <source>
        <strain evidence="2">Rmic-2018</strain>
    </source>
</reference>
<dbReference type="VEuPathDB" id="VectorBase:LOC119176822"/>
<dbReference type="PANTHER" id="PTHR38337:SF1">
    <property type="entry name" value="GUSTATORY RECEPTOR"/>
    <property type="match status" value="1"/>
</dbReference>
<gene>
    <name evidence="2" type="ORF">HPB51_024488</name>
</gene>
<feature type="transmembrane region" description="Helical" evidence="1">
    <location>
        <begin position="207"/>
        <end position="228"/>
    </location>
</feature>
<keyword evidence="3" id="KW-1185">Reference proteome</keyword>
<accession>A0A9J6DDA0</accession>
<keyword evidence="1" id="KW-0812">Transmembrane</keyword>
<evidence type="ECO:0000313" key="2">
    <source>
        <dbReference type="EMBL" id="KAH8020101.1"/>
    </source>
</evidence>
<dbReference type="AlphaFoldDB" id="A0A9J6DDA0"/>
<evidence type="ECO:0000313" key="3">
    <source>
        <dbReference type="Proteomes" id="UP000821866"/>
    </source>
</evidence>
<comment type="caution">
    <text evidence="2">The sequence shown here is derived from an EMBL/GenBank/DDBJ whole genome shotgun (WGS) entry which is preliminary data.</text>
</comment>
<evidence type="ECO:0000256" key="1">
    <source>
        <dbReference type="SAM" id="Phobius"/>
    </source>
</evidence>
<feature type="transmembrane region" description="Helical" evidence="1">
    <location>
        <begin position="264"/>
        <end position="285"/>
    </location>
</feature>
<protein>
    <submittedName>
        <fullName evidence="2">Uncharacterized protein</fullName>
    </submittedName>
</protein>
<feature type="transmembrane region" description="Helical" evidence="1">
    <location>
        <begin position="480"/>
        <end position="501"/>
    </location>
</feature>
<organism evidence="2 3">
    <name type="scientific">Rhipicephalus microplus</name>
    <name type="common">Cattle tick</name>
    <name type="synonym">Boophilus microplus</name>
    <dbReference type="NCBI Taxonomy" id="6941"/>
    <lineage>
        <taxon>Eukaryota</taxon>
        <taxon>Metazoa</taxon>
        <taxon>Ecdysozoa</taxon>
        <taxon>Arthropoda</taxon>
        <taxon>Chelicerata</taxon>
        <taxon>Arachnida</taxon>
        <taxon>Acari</taxon>
        <taxon>Parasitiformes</taxon>
        <taxon>Ixodida</taxon>
        <taxon>Ixodoidea</taxon>
        <taxon>Ixodidae</taxon>
        <taxon>Rhipicephalinae</taxon>
        <taxon>Rhipicephalus</taxon>
        <taxon>Boophilus</taxon>
    </lineage>
</organism>
<reference evidence="2" key="2">
    <citation type="submission" date="2021-09" db="EMBL/GenBank/DDBJ databases">
        <authorList>
            <person name="Jia N."/>
            <person name="Wang J."/>
            <person name="Shi W."/>
            <person name="Du L."/>
            <person name="Sun Y."/>
            <person name="Zhan W."/>
            <person name="Jiang J."/>
            <person name="Wang Q."/>
            <person name="Zhang B."/>
            <person name="Ji P."/>
            <person name="Sakyi L.B."/>
            <person name="Cui X."/>
            <person name="Yuan T."/>
            <person name="Jiang B."/>
            <person name="Yang W."/>
            <person name="Lam T.T.-Y."/>
            <person name="Chang Q."/>
            <person name="Ding S."/>
            <person name="Wang X."/>
            <person name="Zhu J."/>
            <person name="Ruan X."/>
            <person name="Zhao L."/>
            <person name="Wei J."/>
            <person name="Que T."/>
            <person name="Du C."/>
            <person name="Cheng J."/>
            <person name="Dai P."/>
            <person name="Han X."/>
            <person name="Huang E."/>
            <person name="Gao Y."/>
            <person name="Liu J."/>
            <person name="Shao H."/>
            <person name="Ye R."/>
            <person name="Li L."/>
            <person name="Wei W."/>
            <person name="Wang X."/>
            <person name="Wang C."/>
            <person name="Huo Q."/>
            <person name="Li W."/>
            <person name="Guo W."/>
            <person name="Chen H."/>
            <person name="Chen S."/>
            <person name="Zhou L."/>
            <person name="Zhou L."/>
            <person name="Ni X."/>
            <person name="Tian J."/>
            <person name="Zhou Y."/>
            <person name="Sheng Y."/>
            <person name="Liu T."/>
            <person name="Pan Y."/>
            <person name="Xia L."/>
            <person name="Li J."/>
            <person name="Zhao F."/>
            <person name="Cao W."/>
        </authorList>
    </citation>
    <scope>NUCLEOTIDE SEQUENCE</scope>
    <source>
        <strain evidence="2">Rmic-2018</strain>
        <tissue evidence="2">Larvae</tissue>
    </source>
</reference>
<sequence length="515" mass="58770">MNEREKRSAAGLEDTRLWNEVHSSRSLPGRSSDLIVSHGFSPQRQRSHENVSSTESSNVHVQISDIAGDEDIVATTYFLKICKSTILKPYSVILQLVAWRKFRKDNPTRHHLSWRFMNVLYPGVVLTLLLFYAALQGLACPGRLEFKTTQASTLRNATRPTPRNVTPTPVYYYWEEYDDYTTGVMGEQTQNYESEFLGDLPLCQHRLTLYILPSLLQVIAFLYGSYMFRIIGVDEELYAIMEKVFLQSSAYFTERIIITITRRFLLAGIVWTLMQIGVQVLYNLAVETEEQLVERAFSKLPQWETVTLIAVRIMGQLAMTLVEMAVVLNYCTQCEMIIIYLRGVALRLREKRITIREGMHELLASNDYISHLNRNLGKVTALFIINFSIHALIGIFLFLLNHDKTPIVLAYRAAYPVVWIIAMFASLYQASRVTAVGLKISKISIESRVFGYQDVQGFDLDSFVLFVGNMKLRAKMFGTAIWPSTLLFFFGGTALVVYLLVICDVLTNPVMGSFL</sequence>
<keyword evidence="1" id="KW-0472">Membrane</keyword>
<feature type="transmembrane region" description="Helical" evidence="1">
    <location>
        <begin position="413"/>
        <end position="430"/>
    </location>
</feature>
<feature type="transmembrane region" description="Helical" evidence="1">
    <location>
        <begin position="119"/>
        <end position="139"/>
    </location>
</feature>
<keyword evidence="1" id="KW-1133">Transmembrane helix</keyword>
<name>A0A9J6DDA0_RHIMP</name>
<feature type="transmembrane region" description="Helical" evidence="1">
    <location>
        <begin position="379"/>
        <end position="401"/>
    </location>
</feature>
<dbReference type="EMBL" id="JABSTU010000010">
    <property type="protein sequence ID" value="KAH8020101.1"/>
    <property type="molecule type" value="Genomic_DNA"/>
</dbReference>
<dbReference type="PANTHER" id="PTHR38337">
    <property type="entry name" value="AGAP010540-PA"/>
    <property type="match status" value="1"/>
</dbReference>
<proteinExistence type="predicted"/>